<evidence type="ECO:0000313" key="2">
    <source>
        <dbReference type="EMBL" id="ABU78187.1"/>
    </source>
</evidence>
<dbReference type="EMBL" id="CP000783">
    <property type="protein sequence ID" value="ABU78187.1"/>
    <property type="molecule type" value="Genomic_DNA"/>
</dbReference>
<dbReference type="AlphaFoldDB" id="A7MLS4"/>
<evidence type="ECO:0000256" key="1">
    <source>
        <dbReference type="SAM" id="Phobius"/>
    </source>
</evidence>
<dbReference type="KEGG" id="esa:ESA_02958"/>
<accession>A7MLS4</accession>
<name>A7MLS4_CROS8</name>
<dbReference type="HOGENOM" id="CLU_3198743_0_0_6"/>
<proteinExistence type="predicted"/>
<keyword evidence="1" id="KW-0812">Transmembrane</keyword>
<dbReference type="Proteomes" id="UP000000260">
    <property type="component" value="Chromosome"/>
</dbReference>
<gene>
    <name evidence="2" type="ordered locus">ESA_02958</name>
</gene>
<keyword evidence="3" id="KW-1185">Reference proteome</keyword>
<sequence length="45" mass="5290">MLSDLKQCVTSNNYHRANHFILYYLSVSIIATRIYLPIIFKTLQS</sequence>
<feature type="transmembrane region" description="Helical" evidence="1">
    <location>
        <begin position="20"/>
        <end position="40"/>
    </location>
</feature>
<reference evidence="2 3" key="1">
    <citation type="journal article" date="2010" name="PLoS ONE">
        <title>Genome sequence of Cronobacter sakazakii BAA-894 and comparative genomic hybridization analysis with other Cronobacter species.</title>
        <authorList>
            <person name="Kucerova E."/>
            <person name="Clifton S.W."/>
            <person name="Xia X.Q."/>
            <person name="Long F."/>
            <person name="Porwollik S."/>
            <person name="Fulton L."/>
            <person name="Fronick C."/>
            <person name="Minx P."/>
            <person name="Kyung K."/>
            <person name="Warren W."/>
            <person name="Fulton R."/>
            <person name="Feng D."/>
            <person name="Wollam A."/>
            <person name="Shah N."/>
            <person name="Bhonagiri V."/>
            <person name="Nash W.E."/>
            <person name="Hallsworth-Pepin K."/>
            <person name="Wilson R.K."/>
            <person name="McClelland M."/>
            <person name="Forsythe S.J."/>
        </authorList>
    </citation>
    <scope>NUCLEOTIDE SEQUENCE [LARGE SCALE GENOMIC DNA]</scope>
    <source>
        <strain evidence="2 3">ATCC BAA-894</strain>
    </source>
</reference>
<keyword evidence="1" id="KW-1133">Transmembrane helix</keyword>
<keyword evidence="1" id="KW-0472">Membrane</keyword>
<evidence type="ECO:0000313" key="3">
    <source>
        <dbReference type="Proteomes" id="UP000000260"/>
    </source>
</evidence>
<organism evidence="2 3">
    <name type="scientific">Cronobacter sakazakii (strain ATCC BAA-894)</name>
    <name type="common">Enterobacter sakazakii</name>
    <dbReference type="NCBI Taxonomy" id="290339"/>
    <lineage>
        <taxon>Bacteria</taxon>
        <taxon>Pseudomonadati</taxon>
        <taxon>Pseudomonadota</taxon>
        <taxon>Gammaproteobacteria</taxon>
        <taxon>Enterobacterales</taxon>
        <taxon>Enterobacteriaceae</taxon>
        <taxon>Cronobacter</taxon>
    </lineage>
</organism>
<protein>
    <submittedName>
        <fullName evidence="2">Uncharacterized protein</fullName>
    </submittedName>
</protein>